<dbReference type="InterPro" id="IPR020599">
    <property type="entry name" value="Transl_elong_fac_P/YeiP"/>
</dbReference>
<proteinExistence type="inferred from homology"/>
<evidence type="ECO:0000256" key="8">
    <source>
        <dbReference type="HAMAP-Rule" id="MF_00141"/>
    </source>
</evidence>
<evidence type="ECO:0000256" key="10">
    <source>
        <dbReference type="RuleBase" id="RU004389"/>
    </source>
</evidence>
<dbReference type="Pfam" id="PF09285">
    <property type="entry name" value="Elong-fact-P_C"/>
    <property type="match status" value="1"/>
</dbReference>
<dbReference type="InterPro" id="IPR008991">
    <property type="entry name" value="Translation_prot_SH3-like_sf"/>
</dbReference>
<keyword evidence="6 8" id="KW-0648">Protein biosynthesis</keyword>
<dbReference type="SUPFAM" id="SSF50249">
    <property type="entry name" value="Nucleic acid-binding proteins"/>
    <property type="match status" value="2"/>
</dbReference>
<dbReference type="InterPro" id="IPR012340">
    <property type="entry name" value="NA-bd_OB-fold"/>
</dbReference>
<dbReference type="Gene3D" id="2.30.30.30">
    <property type="match status" value="1"/>
</dbReference>
<dbReference type="NCBIfam" id="TIGR00038">
    <property type="entry name" value="efp"/>
    <property type="match status" value="1"/>
</dbReference>
<dbReference type="RefSeq" id="WP_046097171.1">
    <property type="nucleotide sequence ID" value="NZ_JZXN01000018.1"/>
</dbReference>
<keyword evidence="4 8" id="KW-0963">Cytoplasm</keyword>
<evidence type="ECO:0000256" key="6">
    <source>
        <dbReference type="ARBA" id="ARBA00022917"/>
    </source>
</evidence>
<accession>A0A0F5H175</accession>
<evidence type="ECO:0000256" key="5">
    <source>
        <dbReference type="ARBA" id="ARBA00022768"/>
    </source>
</evidence>
<comment type="similarity">
    <text evidence="3 8 10">Belongs to the elongation factor P family.</text>
</comment>
<dbReference type="GO" id="GO:0043043">
    <property type="term" value="P:peptide biosynthetic process"/>
    <property type="evidence" value="ECO:0007669"/>
    <property type="project" value="InterPro"/>
</dbReference>
<dbReference type="Proteomes" id="UP000033750">
    <property type="component" value="Unassembled WGS sequence"/>
</dbReference>
<feature type="domain" description="Elongation factor P C-terminal" evidence="11">
    <location>
        <begin position="131"/>
        <end position="186"/>
    </location>
</feature>
<name>A0A0F5H175_9BACT</name>
<evidence type="ECO:0000256" key="3">
    <source>
        <dbReference type="ARBA" id="ARBA00009479"/>
    </source>
</evidence>
<dbReference type="EMBL" id="JZXN01000018">
    <property type="protein sequence ID" value="KKB26607.1"/>
    <property type="molecule type" value="Genomic_DNA"/>
</dbReference>
<reference evidence="13 14" key="1">
    <citation type="submission" date="2015-03" db="EMBL/GenBank/DDBJ databases">
        <title>Genome sequence of Mycoplasma meleagridis strain ATCC 25294.</title>
        <authorList>
            <person name="Yacoub E."/>
            <person name="Blanchard A."/>
            <person name="Sirand-Pugnet P."/>
            <person name="Mardassi B.B.A."/>
        </authorList>
    </citation>
    <scope>NUCLEOTIDE SEQUENCE [LARGE SCALE GENOMIC DNA]</scope>
    <source>
        <strain evidence="13 14">ATCC 25294</strain>
    </source>
</reference>
<dbReference type="GO" id="GO:0005829">
    <property type="term" value="C:cytosol"/>
    <property type="evidence" value="ECO:0007669"/>
    <property type="project" value="UniProtKB-ARBA"/>
</dbReference>
<protein>
    <recommendedName>
        <fullName evidence="8 9">Elongation factor P</fullName>
        <shortName evidence="8">EF-P</shortName>
    </recommendedName>
</protein>
<evidence type="ECO:0000256" key="4">
    <source>
        <dbReference type="ARBA" id="ARBA00022490"/>
    </source>
</evidence>
<dbReference type="SUPFAM" id="SSF50104">
    <property type="entry name" value="Translation proteins SH3-like domain"/>
    <property type="match status" value="1"/>
</dbReference>
<dbReference type="NCBIfam" id="NF001810">
    <property type="entry name" value="PRK00529.1"/>
    <property type="match status" value="1"/>
</dbReference>
<comment type="pathway">
    <text evidence="2 8">Protein biosynthesis; polypeptide chain elongation.</text>
</comment>
<dbReference type="Pfam" id="PF08207">
    <property type="entry name" value="EFP_N"/>
    <property type="match status" value="1"/>
</dbReference>
<evidence type="ECO:0000313" key="14">
    <source>
        <dbReference type="Proteomes" id="UP000033750"/>
    </source>
</evidence>
<dbReference type="OrthoDB" id="9801844at2"/>
<dbReference type="HAMAP" id="MF_00141">
    <property type="entry name" value="EF_P"/>
    <property type="match status" value="1"/>
</dbReference>
<dbReference type="InterPro" id="IPR014722">
    <property type="entry name" value="Rib_uL2_dom2"/>
</dbReference>
<sequence>MDVINVNSFKPGITFEDGCEIFVVLDAQHSKQGRGQANVKAKVKNLRTGSITIKSYTGGDKVNKAHIDKRPMNFLYSDGENIILMDNETYEQIEIPVKNVEWELNFLKEGSIVKIRKYNEEVLDIELDANVTLQVVSAPDAVKGNTTTNPQKKVQLETGFEVETPMFIKDNDFIIVSTETGKYVGKGNK</sequence>
<dbReference type="FunFam" id="2.40.50.140:FF:000009">
    <property type="entry name" value="Elongation factor P"/>
    <property type="match status" value="1"/>
</dbReference>
<dbReference type="InterPro" id="IPR015365">
    <property type="entry name" value="Elong-fact-P_C"/>
</dbReference>
<keyword evidence="14" id="KW-1185">Reference proteome</keyword>
<dbReference type="SMART" id="SM01185">
    <property type="entry name" value="EFP"/>
    <property type="match status" value="1"/>
</dbReference>
<evidence type="ECO:0000313" key="13">
    <source>
        <dbReference type="EMBL" id="KKB26607.1"/>
    </source>
</evidence>
<evidence type="ECO:0000256" key="7">
    <source>
        <dbReference type="ARBA" id="ARBA00025469"/>
    </source>
</evidence>
<dbReference type="InterPro" id="IPR011768">
    <property type="entry name" value="Transl_elongation_fac_P"/>
</dbReference>
<dbReference type="Pfam" id="PF01132">
    <property type="entry name" value="EFP"/>
    <property type="match status" value="1"/>
</dbReference>
<comment type="caution">
    <text evidence="13">The sequence shown here is derived from an EMBL/GenBank/DDBJ whole genome shotgun (WGS) entry which is preliminary data.</text>
</comment>
<gene>
    <name evidence="8 13" type="primary">efp</name>
    <name evidence="13" type="ORF">MMELEA_02150</name>
</gene>
<comment type="function">
    <text evidence="7 8">Involved in peptide bond synthesis. Stimulates efficient translation and peptide-bond synthesis on native or reconstituted 70S ribosomes in vitro. Probably functions indirectly by altering the affinity of the ribosome for aminoacyl-tRNA, thus increasing their reactivity as acceptors for peptidyl transferase.</text>
</comment>
<dbReference type="InterPro" id="IPR001059">
    <property type="entry name" value="Transl_elong_P/YeiP_cen"/>
</dbReference>
<dbReference type="PIRSF" id="PIRSF005901">
    <property type="entry name" value="EF-P"/>
    <property type="match status" value="1"/>
</dbReference>
<dbReference type="GO" id="GO:0003746">
    <property type="term" value="F:translation elongation factor activity"/>
    <property type="evidence" value="ECO:0007669"/>
    <property type="project" value="UniProtKB-UniRule"/>
</dbReference>
<feature type="domain" description="Translation elongation factor P/YeiP central" evidence="12">
    <location>
        <begin position="69"/>
        <end position="123"/>
    </location>
</feature>
<evidence type="ECO:0000259" key="11">
    <source>
        <dbReference type="SMART" id="SM00841"/>
    </source>
</evidence>
<dbReference type="Gene3D" id="2.40.50.140">
    <property type="entry name" value="Nucleic acid-binding proteins"/>
    <property type="match status" value="2"/>
</dbReference>
<dbReference type="FunFam" id="2.40.50.140:FF:000004">
    <property type="entry name" value="Elongation factor P"/>
    <property type="match status" value="1"/>
</dbReference>
<dbReference type="SMART" id="SM00841">
    <property type="entry name" value="Elong-fact-P_C"/>
    <property type="match status" value="1"/>
</dbReference>
<evidence type="ECO:0000259" key="12">
    <source>
        <dbReference type="SMART" id="SM01185"/>
    </source>
</evidence>
<dbReference type="PANTHER" id="PTHR30053:SF12">
    <property type="entry name" value="ELONGATION FACTOR P (EF-P) FAMILY PROTEIN"/>
    <property type="match status" value="1"/>
</dbReference>
<keyword evidence="5 8" id="KW-0251">Elongation factor</keyword>
<dbReference type="STRING" id="29561.MM26B8_00980"/>
<evidence type="ECO:0000256" key="1">
    <source>
        <dbReference type="ARBA" id="ARBA00004496"/>
    </source>
</evidence>
<evidence type="ECO:0000256" key="2">
    <source>
        <dbReference type="ARBA" id="ARBA00004815"/>
    </source>
</evidence>
<evidence type="ECO:0000256" key="9">
    <source>
        <dbReference type="NCBIfam" id="TIGR00038"/>
    </source>
</evidence>
<dbReference type="PANTHER" id="PTHR30053">
    <property type="entry name" value="ELONGATION FACTOR P"/>
    <property type="match status" value="1"/>
</dbReference>
<organism evidence="13 14">
    <name type="scientific">Mycoplasmopsis meleagridis ATCC 25294</name>
    <dbReference type="NCBI Taxonomy" id="1264554"/>
    <lineage>
        <taxon>Bacteria</taxon>
        <taxon>Bacillati</taxon>
        <taxon>Mycoplasmatota</taxon>
        <taxon>Mycoplasmoidales</taxon>
        <taxon>Metamycoplasmataceae</taxon>
        <taxon>Mycoplasmopsis</taxon>
    </lineage>
</organism>
<dbReference type="UniPathway" id="UPA00345"/>
<dbReference type="InterPro" id="IPR013185">
    <property type="entry name" value="Transl_elong_KOW-like"/>
</dbReference>
<comment type="subcellular location">
    <subcellularLocation>
        <location evidence="1 8">Cytoplasm</location>
    </subcellularLocation>
</comment>
<dbReference type="CDD" id="cd04470">
    <property type="entry name" value="S1_EF-P_repeat_1"/>
    <property type="match status" value="1"/>
</dbReference>
<dbReference type="PATRIC" id="fig|1264554.4.peg.513"/>
<dbReference type="AlphaFoldDB" id="A0A0F5H175"/>